<dbReference type="InterPro" id="IPR025282">
    <property type="entry name" value="DUF4214"/>
</dbReference>
<dbReference type="RefSeq" id="WP_198109838.1">
    <property type="nucleotide sequence ID" value="NZ_JAEDAK010000002.1"/>
</dbReference>
<dbReference type="SUPFAM" id="SSF55486">
    <property type="entry name" value="Metalloproteases ('zincins'), catalytic domain"/>
    <property type="match status" value="1"/>
</dbReference>
<feature type="domain" description="Peptidase metallopeptidase" evidence="3">
    <location>
        <begin position="34"/>
        <end position="213"/>
    </location>
</feature>
<feature type="region of interest" description="Disordered" evidence="2">
    <location>
        <begin position="170"/>
        <end position="189"/>
    </location>
</feature>
<dbReference type="CDD" id="cd04277">
    <property type="entry name" value="ZnMc_serralysin_like"/>
    <property type="match status" value="1"/>
</dbReference>
<evidence type="ECO:0000256" key="1">
    <source>
        <dbReference type="ARBA" id="ARBA00009490"/>
    </source>
</evidence>
<protein>
    <submittedName>
        <fullName evidence="4">DUF4214 domain-containing protein</fullName>
    </submittedName>
</protein>
<dbReference type="SUPFAM" id="SSF51120">
    <property type="entry name" value="beta-Roll"/>
    <property type="match status" value="1"/>
</dbReference>
<name>A0A931J0R4_9BURK</name>
<evidence type="ECO:0000313" key="5">
    <source>
        <dbReference type="Proteomes" id="UP000613266"/>
    </source>
</evidence>
<dbReference type="PROSITE" id="PS00330">
    <property type="entry name" value="HEMOLYSIN_CALCIUM"/>
    <property type="match status" value="3"/>
</dbReference>
<dbReference type="Proteomes" id="UP000613266">
    <property type="component" value="Unassembled WGS sequence"/>
</dbReference>
<dbReference type="Pfam" id="PF13946">
    <property type="entry name" value="DUF4214"/>
    <property type="match status" value="1"/>
</dbReference>
<dbReference type="GO" id="GO:0008237">
    <property type="term" value="F:metallopeptidase activity"/>
    <property type="evidence" value="ECO:0007669"/>
    <property type="project" value="InterPro"/>
</dbReference>
<keyword evidence="5" id="KW-1185">Reference proteome</keyword>
<feature type="region of interest" description="Disordered" evidence="2">
    <location>
        <begin position="352"/>
        <end position="376"/>
    </location>
</feature>
<proteinExistence type="inferred from homology"/>
<evidence type="ECO:0000256" key="2">
    <source>
        <dbReference type="SAM" id="MobiDB-lite"/>
    </source>
</evidence>
<dbReference type="InterPro" id="IPR018511">
    <property type="entry name" value="Hemolysin-typ_Ca-bd_CS"/>
</dbReference>
<comment type="caution">
    <text evidence="4">The sequence shown here is derived from an EMBL/GenBank/DDBJ whole genome shotgun (WGS) entry which is preliminary data.</text>
</comment>
<dbReference type="InterPro" id="IPR006026">
    <property type="entry name" value="Peptidase_Metallo"/>
</dbReference>
<evidence type="ECO:0000259" key="3">
    <source>
        <dbReference type="SMART" id="SM00235"/>
    </source>
</evidence>
<dbReference type="AlphaFoldDB" id="A0A931J0R4"/>
<dbReference type="SMART" id="SM00235">
    <property type="entry name" value="ZnMc"/>
    <property type="match status" value="1"/>
</dbReference>
<dbReference type="PRINTS" id="PR00313">
    <property type="entry name" value="CABNDNGRPT"/>
</dbReference>
<sequence length="577" mass="60249">MTSPLSPSSLPLSGDPRVDALLGSAIDWNLLTLPSGRASNTIYFTFEITFSDYSQSPDQTPSMFNSEQQNAARQLLAHCGALTGVRFVETSAAAQADLHFANSDLEGTQTTGLCMTSVQTTAGGYFADAYIYLDDTTFRNANSNPSPGSAGYQTLLHELGHALGLKHPFEGTSRLSSSEDHSGNTVMSYTQSGSRKTSFQAFDQLALNWIYGGDGLNGSWGFGSTNGPSTAFHAVDRSNDKAGPELLGVPSTFVPGSDLALYFDEPIQRGSGTLVVQTKSGVPIASFDVASNPALVFNGTMLSFNALLLYRGTDYEVLLPASAVLDLNQNPLATSLRPAFKSQMTVYPPAWPSGGPGDDNLRGGIGDDNLSGGAGNDRLQGGGGADVLNGGAGTDIAQGYIGKRSEYWVLKQGSNWVVAGRYGNEGHDTLIGVERIAFVDLHLALDLEGGAGTAVKLIGALFGPAMVRDKSVVGAGLSMIDSGMDRLAVASAALKTEAFQALAGSSSNVDFVNCVYRNVVGSAPDQTALQRYVALLDGGSASQAELLLMAADTSENALRIDLVGLAASGVEYLPWGG</sequence>
<dbReference type="Pfam" id="PF13688">
    <property type="entry name" value="Reprolysin_5"/>
    <property type="match status" value="1"/>
</dbReference>
<dbReference type="Pfam" id="PF00353">
    <property type="entry name" value="HemolysinCabind"/>
    <property type="match status" value="1"/>
</dbReference>
<accession>A0A931J0R4</accession>
<dbReference type="Gene3D" id="3.40.390.10">
    <property type="entry name" value="Collagenase (Catalytic Domain)"/>
    <property type="match status" value="1"/>
</dbReference>
<comment type="similarity">
    <text evidence="1">Belongs to the peptidase M10B family.</text>
</comment>
<dbReference type="GO" id="GO:0006508">
    <property type="term" value="P:proteolysis"/>
    <property type="evidence" value="ECO:0007669"/>
    <property type="project" value="InterPro"/>
</dbReference>
<reference evidence="4" key="1">
    <citation type="submission" date="2020-12" db="EMBL/GenBank/DDBJ databases">
        <title>The genome sequence of Inhella sp. 1Y17.</title>
        <authorList>
            <person name="Liu Y."/>
        </authorList>
    </citation>
    <scope>NUCLEOTIDE SEQUENCE</scope>
    <source>
        <strain evidence="4">1Y17</strain>
    </source>
</reference>
<evidence type="ECO:0000313" key="4">
    <source>
        <dbReference type="EMBL" id="MBH9576236.1"/>
    </source>
</evidence>
<dbReference type="InterPro" id="IPR011049">
    <property type="entry name" value="Serralysin-like_metalloprot_C"/>
</dbReference>
<dbReference type="InterPro" id="IPR001343">
    <property type="entry name" value="Hemolysn_Ca-bd"/>
</dbReference>
<gene>
    <name evidence="4" type="ORF">I7X39_04870</name>
</gene>
<dbReference type="EMBL" id="JAEDAK010000002">
    <property type="protein sequence ID" value="MBH9576236.1"/>
    <property type="molecule type" value="Genomic_DNA"/>
</dbReference>
<dbReference type="GO" id="GO:0008270">
    <property type="term" value="F:zinc ion binding"/>
    <property type="evidence" value="ECO:0007669"/>
    <property type="project" value="InterPro"/>
</dbReference>
<dbReference type="GO" id="GO:0005509">
    <property type="term" value="F:calcium ion binding"/>
    <property type="evidence" value="ECO:0007669"/>
    <property type="project" value="InterPro"/>
</dbReference>
<dbReference type="InterPro" id="IPR024079">
    <property type="entry name" value="MetalloPept_cat_dom_sf"/>
</dbReference>
<dbReference type="Gene3D" id="2.150.10.10">
    <property type="entry name" value="Serralysin-like metalloprotease, C-terminal"/>
    <property type="match status" value="1"/>
</dbReference>
<dbReference type="InterPro" id="IPR034033">
    <property type="entry name" value="Serralysin-like"/>
</dbReference>
<organism evidence="4 5">
    <name type="scientific">Inhella proteolytica</name>
    <dbReference type="NCBI Taxonomy" id="2795029"/>
    <lineage>
        <taxon>Bacteria</taxon>
        <taxon>Pseudomonadati</taxon>
        <taxon>Pseudomonadota</taxon>
        <taxon>Betaproteobacteria</taxon>
        <taxon>Burkholderiales</taxon>
        <taxon>Sphaerotilaceae</taxon>
        <taxon>Inhella</taxon>
    </lineage>
</organism>